<comment type="caution">
    <text evidence="1">The sequence shown here is derived from an EMBL/GenBank/DDBJ whole genome shotgun (WGS) entry which is preliminary data.</text>
</comment>
<proteinExistence type="predicted"/>
<evidence type="ECO:0000313" key="1">
    <source>
        <dbReference type="EMBL" id="KAK7324497.1"/>
    </source>
</evidence>
<reference evidence="1 2" key="1">
    <citation type="submission" date="2024-01" db="EMBL/GenBank/DDBJ databases">
        <title>The genomes of 5 underutilized Papilionoideae crops provide insights into root nodulation and disease resistanc.</title>
        <authorList>
            <person name="Jiang F."/>
        </authorList>
    </citation>
    <scope>NUCLEOTIDE SEQUENCE [LARGE SCALE GENOMIC DNA]</scope>
    <source>
        <strain evidence="1">LVBAO_FW01</strain>
        <tissue evidence="1">Leaves</tissue>
    </source>
</reference>
<dbReference type="EMBL" id="JAYMYQ010000006">
    <property type="protein sequence ID" value="KAK7324497.1"/>
    <property type="molecule type" value="Genomic_DNA"/>
</dbReference>
<name>A0AAN9Q728_CANGL</name>
<dbReference type="AlphaFoldDB" id="A0AAN9Q728"/>
<dbReference type="Proteomes" id="UP001367508">
    <property type="component" value="Unassembled WGS sequence"/>
</dbReference>
<gene>
    <name evidence="1" type="ORF">VNO77_28087</name>
</gene>
<protein>
    <submittedName>
        <fullName evidence="1">Uncharacterized protein</fullName>
    </submittedName>
</protein>
<sequence>MLDFTCAYGERAESVGASRERGSCQGEMVELVENRCVRGCTCDWMVDAVKSMEEKDAMRVVVVHYEGFSGNGESMREMVRITSERKRGSSFLVPKERMDLSEREQIVGPSVHE</sequence>
<organism evidence="1 2">
    <name type="scientific">Canavalia gladiata</name>
    <name type="common">Sword bean</name>
    <name type="synonym">Dolichos gladiatus</name>
    <dbReference type="NCBI Taxonomy" id="3824"/>
    <lineage>
        <taxon>Eukaryota</taxon>
        <taxon>Viridiplantae</taxon>
        <taxon>Streptophyta</taxon>
        <taxon>Embryophyta</taxon>
        <taxon>Tracheophyta</taxon>
        <taxon>Spermatophyta</taxon>
        <taxon>Magnoliopsida</taxon>
        <taxon>eudicotyledons</taxon>
        <taxon>Gunneridae</taxon>
        <taxon>Pentapetalae</taxon>
        <taxon>rosids</taxon>
        <taxon>fabids</taxon>
        <taxon>Fabales</taxon>
        <taxon>Fabaceae</taxon>
        <taxon>Papilionoideae</taxon>
        <taxon>50 kb inversion clade</taxon>
        <taxon>NPAAA clade</taxon>
        <taxon>indigoferoid/millettioid clade</taxon>
        <taxon>Phaseoleae</taxon>
        <taxon>Canavalia</taxon>
    </lineage>
</organism>
<evidence type="ECO:0000313" key="2">
    <source>
        <dbReference type="Proteomes" id="UP001367508"/>
    </source>
</evidence>
<keyword evidence="2" id="KW-1185">Reference proteome</keyword>
<accession>A0AAN9Q728</accession>